<accession>A0ABP9UH79</accession>
<organism evidence="10 11">
    <name type="scientific">Haloferula sargassicola</name>
    <dbReference type="NCBI Taxonomy" id="490096"/>
    <lineage>
        <taxon>Bacteria</taxon>
        <taxon>Pseudomonadati</taxon>
        <taxon>Verrucomicrobiota</taxon>
        <taxon>Verrucomicrobiia</taxon>
        <taxon>Verrucomicrobiales</taxon>
        <taxon>Verrucomicrobiaceae</taxon>
        <taxon>Haloferula</taxon>
    </lineage>
</organism>
<dbReference type="SUPFAM" id="SSF52540">
    <property type="entry name" value="P-loop containing nucleoside triphosphate hydrolases"/>
    <property type="match status" value="1"/>
</dbReference>
<dbReference type="CDD" id="cd02021">
    <property type="entry name" value="GntK"/>
    <property type="match status" value="1"/>
</dbReference>
<evidence type="ECO:0000256" key="6">
    <source>
        <dbReference type="ARBA" id="ARBA00022777"/>
    </source>
</evidence>
<keyword evidence="6 9" id="KW-0418">Kinase</keyword>
<comment type="catalytic activity">
    <reaction evidence="8 9">
        <text>D-gluconate + ATP = 6-phospho-D-gluconate + ADP + H(+)</text>
        <dbReference type="Rhea" id="RHEA:19433"/>
        <dbReference type="ChEBI" id="CHEBI:15378"/>
        <dbReference type="ChEBI" id="CHEBI:18391"/>
        <dbReference type="ChEBI" id="CHEBI:30616"/>
        <dbReference type="ChEBI" id="CHEBI:58759"/>
        <dbReference type="ChEBI" id="CHEBI:456216"/>
        <dbReference type="EC" id="2.7.1.12"/>
    </reaction>
</comment>
<dbReference type="PANTHER" id="PTHR43442:SF3">
    <property type="entry name" value="GLUCONOKINASE-RELATED"/>
    <property type="match status" value="1"/>
</dbReference>
<protein>
    <recommendedName>
        <fullName evidence="3 9">Gluconokinase</fullName>
        <ecNumber evidence="3 9">2.7.1.12</ecNumber>
    </recommendedName>
</protein>
<dbReference type="InterPro" id="IPR027417">
    <property type="entry name" value="P-loop_NTPase"/>
</dbReference>
<dbReference type="InterPro" id="IPR031322">
    <property type="entry name" value="Shikimate/glucono_kinase"/>
</dbReference>
<keyword evidence="7 9" id="KW-0067">ATP-binding</keyword>
<dbReference type="Proteomes" id="UP001476282">
    <property type="component" value="Unassembled WGS sequence"/>
</dbReference>
<dbReference type="NCBIfam" id="TIGR01313">
    <property type="entry name" value="therm_gnt_kin"/>
    <property type="match status" value="1"/>
</dbReference>
<dbReference type="InterPro" id="IPR006001">
    <property type="entry name" value="Therm_gnt_kin"/>
</dbReference>
<dbReference type="RefSeq" id="WP_353565184.1">
    <property type="nucleotide sequence ID" value="NZ_BAABRI010000001.1"/>
</dbReference>
<evidence type="ECO:0000256" key="1">
    <source>
        <dbReference type="ARBA" id="ARBA00004761"/>
    </source>
</evidence>
<evidence type="ECO:0000256" key="4">
    <source>
        <dbReference type="ARBA" id="ARBA00022679"/>
    </source>
</evidence>
<reference evidence="10 11" key="1">
    <citation type="submission" date="2024-02" db="EMBL/GenBank/DDBJ databases">
        <title>Haloferula sargassicola NBRC 104335.</title>
        <authorList>
            <person name="Ichikawa N."/>
            <person name="Katano-Makiyama Y."/>
            <person name="Hidaka K."/>
        </authorList>
    </citation>
    <scope>NUCLEOTIDE SEQUENCE [LARGE SCALE GENOMIC DNA]</scope>
    <source>
        <strain evidence="10 11">NBRC 104335</strain>
    </source>
</reference>
<dbReference type="Gene3D" id="3.40.50.300">
    <property type="entry name" value="P-loop containing nucleotide triphosphate hydrolases"/>
    <property type="match status" value="1"/>
</dbReference>
<dbReference type="EC" id="2.7.1.12" evidence="3 9"/>
<sequence>MPVKPKFTLVIMGVSGSGKSTVGKLVADHTDSDFADADDFHPPANRGKMAAGVPLDDADRRPWLEALRDHIRETNEAGRTLVVACSALKRKYRDLLREAGPQVVFVFLDGSREQLLERLNSRQGHFFPPALLDSQLAALERPQSALVLDISAPPEALAEQILVPFFNRPPGSLV</sequence>
<evidence type="ECO:0000256" key="3">
    <source>
        <dbReference type="ARBA" id="ARBA00012054"/>
    </source>
</evidence>
<dbReference type="PRINTS" id="PR01100">
    <property type="entry name" value="SHIKIMTKNASE"/>
</dbReference>
<keyword evidence="5 9" id="KW-0547">Nucleotide-binding</keyword>
<evidence type="ECO:0000256" key="2">
    <source>
        <dbReference type="ARBA" id="ARBA00008420"/>
    </source>
</evidence>
<dbReference type="EMBL" id="BAABRI010000001">
    <property type="protein sequence ID" value="GAA5481028.1"/>
    <property type="molecule type" value="Genomic_DNA"/>
</dbReference>
<evidence type="ECO:0000256" key="7">
    <source>
        <dbReference type="ARBA" id="ARBA00022840"/>
    </source>
</evidence>
<evidence type="ECO:0000313" key="10">
    <source>
        <dbReference type="EMBL" id="GAA5481028.1"/>
    </source>
</evidence>
<comment type="similarity">
    <text evidence="2 9">Belongs to the gluconokinase GntK/GntV family.</text>
</comment>
<keyword evidence="11" id="KW-1185">Reference proteome</keyword>
<evidence type="ECO:0000313" key="11">
    <source>
        <dbReference type="Proteomes" id="UP001476282"/>
    </source>
</evidence>
<dbReference type="PANTHER" id="PTHR43442">
    <property type="entry name" value="GLUCONOKINASE-RELATED"/>
    <property type="match status" value="1"/>
</dbReference>
<comment type="pathway">
    <text evidence="1">Carbohydrate acid metabolism.</text>
</comment>
<evidence type="ECO:0000256" key="5">
    <source>
        <dbReference type="ARBA" id="ARBA00022741"/>
    </source>
</evidence>
<keyword evidence="4 9" id="KW-0808">Transferase</keyword>
<evidence type="ECO:0000256" key="8">
    <source>
        <dbReference type="ARBA" id="ARBA00048090"/>
    </source>
</evidence>
<dbReference type="Pfam" id="PF01202">
    <property type="entry name" value="SKI"/>
    <property type="match status" value="1"/>
</dbReference>
<proteinExistence type="inferred from homology"/>
<gene>
    <name evidence="10" type="ORF">Hsar01_00233</name>
</gene>
<name>A0ABP9UH79_9BACT</name>
<comment type="caution">
    <text evidence="10">The sequence shown here is derived from an EMBL/GenBank/DDBJ whole genome shotgun (WGS) entry which is preliminary data.</text>
</comment>
<evidence type="ECO:0000256" key="9">
    <source>
        <dbReference type="RuleBase" id="RU363066"/>
    </source>
</evidence>